<keyword evidence="3" id="KW-0479">Metal-binding</keyword>
<reference evidence="10" key="1">
    <citation type="submission" date="2022-07" db="EMBL/GenBank/DDBJ databases">
        <authorList>
            <person name="Macas J."/>
            <person name="Novak P."/>
            <person name="Neumann P."/>
        </authorList>
    </citation>
    <scope>NUCLEOTIDE SEQUENCE</scope>
</reference>
<comment type="subcellular location">
    <subcellularLocation>
        <location evidence="1">Nucleus</location>
        <location evidence="1">Nucleoplasm</location>
    </subcellularLocation>
</comment>
<feature type="region of interest" description="Disordered" evidence="8">
    <location>
        <begin position="475"/>
        <end position="560"/>
    </location>
</feature>
<dbReference type="AlphaFoldDB" id="A0AAV0FU88"/>
<evidence type="ECO:0000256" key="2">
    <source>
        <dbReference type="ARBA" id="ARBA00007497"/>
    </source>
</evidence>
<keyword evidence="11" id="KW-1185">Reference proteome</keyword>
<keyword evidence="6" id="KW-0539">Nucleus</keyword>
<dbReference type="GO" id="GO:0003723">
    <property type="term" value="F:RNA binding"/>
    <property type="evidence" value="ECO:0007669"/>
    <property type="project" value="TreeGrafter"/>
</dbReference>
<evidence type="ECO:0000256" key="3">
    <source>
        <dbReference type="ARBA" id="ARBA00022723"/>
    </source>
</evidence>
<organism evidence="10 11">
    <name type="scientific">Cuscuta epithymum</name>
    <dbReference type="NCBI Taxonomy" id="186058"/>
    <lineage>
        <taxon>Eukaryota</taxon>
        <taxon>Viridiplantae</taxon>
        <taxon>Streptophyta</taxon>
        <taxon>Embryophyta</taxon>
        <taxon>Tracheophyta</taxon>
        <taxon>Spermatophyta</taxon>
        <taxon>Magnoliopsida</taxon>
        <taxon>eudicotyledons</taxon>
        <taxon>Gunneridae</taxon>
        <taxon>Pentapetalae</taxon>
        <taxon>asterids</taxon>
        <taxon>lamiids</taxon>
        <taxon>Solanales</taxon>
        <taxon>Convolvulaceae</taxon>
        <taxon>Cuscuteae</taxon>
        <taxon>Cuscuta</taxon>
        <taxon>Cuscuta subgen. Cuscuta</taxon>
    </lineage>
</organism>
<feature type="domain" description="CCHC-type" evidence="9">
    <location>
        <begin position="265"/>
        <end position="281"/>
    </location>
</feature>
<comment type="caution">
    <text evidence="10">The sequence shown here is derived from an EMBL/GenBank/DDBJ whole genome shotgun (WGS) entry which is preliminary data.</text>
</comment>
<evidence type="ECO:0000256" key="5">
    <source>
        <dbReference type="ARBA" id="ARBA00022833"/>
    </source>
</evidence>
<keyword evidence="5" id="KW-0862">Zinc</keyword>
<evidence type="ECO:0000256" key="8">
    <source>
        <dbReference type="SAM" id="MobiDB-lite"/>
    </source>
</evidence>
<feature type="compositionally biased region" description="Basic and acidic residues" evidence="8">
    <location>
        <begin position="475"/>
        <end position="494"/>
    </location>
</feature>
<proteinExistence type="inferred from homology"/>
<sequence length="560" mass="62005">MEDEEVINLPDCGISGFESEMIERHGSVCDQSDTLSPIRKPGLVEDTANNETLEIKGEVESEGAQVLQAMDNGIDLGISNTTFQATVELTEAFEVTRKVASTGSEMCIGDGFVAIGDEGQNPVRRPETVPSVLCGVKRPRATLDEEQPSVHVVYNALTRESKQKLEDLLQQWSQWHAVHCSSSMDSTKGLECGKETYFPALLVGSEKRCAVPFWMDDLQRNKLSKEYTSLDNSSIPLYDRTYTFALTSSDSPNKLEGGLGVDASRCFNCGSYGHSLKECSKPRDVAAVNNARKQHNARRNQNAGSRNPTRYYQSSPKGKYDGLRPGVLDFETRRLLGLKELDPPPWLNRMREMGYPPGYLDADGEDMPSGITIFADEELVVEETEEGEIPDMTHPDPPTKKMSVEFPGVNAPIPKDADNWLWAAASGGSSSSFKPNSRTSSYNHSSSSRHANNNHTSHISNRGHFLERQLSREFEHERHNHRSETINRRNHGERQVLPAGLEDDGPPGCGLDPVMSPSLSKRHGDWDSHFSAPSPRDGGSGGPSDHRGSTYDRFSSRHQR</sequence>
<evidence type="ECO:0000256" key="4">
    <source>
        <dbReference type="ARBA" id="ARBA00022771"/>
    </source>
</evidence>
<dbReference type="PROSITE" id="PS50158">
    <property type="entry name" value="ZF_CCHC"/>
    <property type="match status" value="1"/>
</dbReference>
<evidence type="ECO:0000256" key="1">
    <source>
        <dbReference type="ARBA" id="ARBA00004642"/>
    </source>
</evidence>
<dbReference type="GO" id="GO:0008270">
    <property type="term" value="F:zinc ion binding"/>
    <property type="evidence" value="ECO:0007669"/>
    <property type="project" value="UniProtKB-KW"/>
</dbReference>
<dbReference type="PANTHER" id="PTHR13316">
    <property type="entry name" value="ZINC FINGER, CCHC DOMAIN CONTAINING 8"/>
    <property type="match status" value="1"/>
</dbReference>
<dbReference type="EMBL" id="CAMAPF010001015">
    <property type="protein sequence ID" value="CAH9139158.1"/>
    <property type="molecule type" value="Genomic_DNA"/>
</dbReference>
<accession>A0AAV0FU88</accession>
<protein>
    <recommendedName>
        <fullName evidence="9">CCHC-type domain-containing protein</fullName>
    </recommendedName>
</protein>
<dbReference type="SUPFAM" id="SSF57756">
    <property type="entry name" value="Retrovirus zinc finger-like domains"/>
    <property type="match status" value="1"/>
</dbReference>
<feature type="region of interest" description="Disordered" evidence="8">
    <location>
        <begin position="291"/>
        <end position="324"/>
    </location>
</feature>
<evidence type="ECO:0000313" key="10">
    <source>
        <dbReference type="EMBL" id="CAH9139158.1"/>
    </source>
</evidence>
<dbReference type="SMART" id="SM00581">
    <property type="entry name" value="PSP"/>
    <property type="match status" value="1"/>
</dbReference>
<dbReference type="Pfam" id="PF00098">
    <property type="entry name" value="zf-CCHC"/>
    <property type="match status" value="1"/>
</dbReference>
<name>A0AAV0FU88_9ASTE</name>
<evidence type="ECO:0000256" key="7">
    <source>
        <dbReference type="PROSITE-ProRule" id="PRU00047"/>
    </source>
</evidence>
<evidence type="ECO:0000256" key="6">
    <source>
        <dbReference type="ARBA" id="ARBA00023242"/>
    </source>
</evidence>
<feature type="region of interest" description="Disordered" evidence="8">
    <location>
        <begin position="426"/>
        <end position="461"/>
    </location>
</feature>
<feature type="compositionally biased region" description="Polar residues" evidence="8">
    <location>
        <begin position="299"/>
        <end position="316"/>
    </location>
</feature>
<evidence type="ECO:0000259" key="9">
    <source>
        <dbReference type="PROSITE" id="PS50158"/>
    </source>
</evidence>
<keyword evidence="4 7" id="KW-0863">Zinc-finger</keyword>
<evidence type="ECO:0000313" key="11">
    <source>
        <dbReference type="Proteomes" id="UP001152523"/>
    </source>
</evidence>
<dbReference type="PANTHER" id="PTHR13316:SF0">
    <property type="entry name" value="ZINC FINGER CCHC DOMAIN-CONTAINING PROTEIN 8"/>
    <property type="match status" value="1"/>
</dbReference>
<gene>
    <name evidence="10" type="ORF">CEPIT_LOCUS37379</name>
</gene>
<dbReference type="GO" id="GO:0005654">
    <property type="term" value="C:nucleoplasm"/>
    <property type="evidence" value="ECO:0007669"/>
    <property type="project" value="UniProtKB-SubCell"/>
</dbReference>
<dbReference type="GO" id="GO:0071013">
    <property type="term" value="C:catalytic step 2 spliceosome"/>
    <property type="evidence" value="ECO:0007669"/>
    <property type="project" value="TreeGrafter"/>
</dbReference>
<dbReference type="InterPro" id="IPR006568">
    <property type="entry name" value="PSP_pro-rich"/>
</dbReference>
<dbReference type="SMART" id="SM00343">
    <property type="entry name" value="ZnF_C2HC"/>
    <property type="match status" value="1"/>
</dbReference>
<dbReference type="InterPro" id="IPR001878">
    <property type="entry name" value="Znf_CCHC"/>
</dbReference>
<comment type="similarity">
    <text evidence="2">Belongs to the ZCCHC8 family.</text>
</comment>
<dbReference type="Pfam" id="PF04046">
    <property type="entry name" value="PSP"/>
    <property type="match status" value="1"/>
</dbReference>
<dbReference type="InterPro" id="IPR052115">
    <property type="entry name" value="NEXT_complex_subunit_ZCCHC8"/>
</dbReference>
<dbReference type="Proteomes" id="UP001152523">
    <property type="component" value="Unassembled WGS sequence"/>
</dbReference>
<feature type="compositionally biased region" description="Low complexity" evidence="8">
    <location>
        <begin position="426"/>
        <end position="458"/>
    </location>
</feature>
<dbReference type="InterPro" id="IPR036875">
    <property type="entry name" value="Znf_CCHC_sf"/>
</dbReference>